<evidence type="ECO:0000313" key="2">
    <source>
        <dbReference type="Proteomes" id="UP000561326"/>
    </source>
</evidence>
<dbReference type="RefSeq" id="WP_168976531.1">
    <property type="nucleotide sequence ID" value="NZ_CAMJCG010000068.1"/>
</dbReference>
<dbReference type="Proteomes" id="UP000561326">
    <property type="component" value="Unassembled WGS sequence"/>
</dbReference>
<organism evidence="1 2">
    <name type="scientific">Aneurinibacillus aneurinilyticus</name>
    <name type="common">Bacillus aneurinolyticus</name>
    <dbReference type="NCBI Taxonomy" id="1391"/>
    <lineage>
        <taxon>Bacteria</taxon>
        <taxon>Bacillati</taxon>
        <taxon>Bacillota</taxon>
        <taxon>Bacilli</taxon>
        <taxon>Bacillales</taxon>
        <taxon>Paenibacillaceae</taxon>
        <taxon>Aneurinibacillus group</taxon>
        <taxon>Aneurinibacillus</taxon>
    </lineage>
</organism>
<reference evidence="1 2" key="1">
    <citation type="submission" date="2020-04" db="EMBL/GenBank/DDBJ databases">
        <authorList>
            <person name="Hitch T.C.A."/>
            <person name="Wylensek D."/>
            <person name="Clavel T."/>
        </authorList>
    </citation>
    <scope>NUCLEOTIDE SEQUENCE [LARGE SCALE GENOMIC DNA]</scope>
    <source>
        <strain evidence="1 2">WB01_D5_05</strain>
    </source>
</reference>
<dbReference type="AlphaFoldDB" id="A0A848D5S9"/>
<dbReference type="EMBL" id="JABAGO010000065">
    <property type="protein sequence ID" value="NMF01081.1"/>
    <property type="molecule type" value="Genomic_DNA"/>
</dbReference>
<name>A0A848D5S9_ANEAE</name>
<evidence type="ECO:0000313" key="1">
    <source>
        <dbReference type="EMBL" id="NMF01081.1"/>
    </source>
</evidence>
<proteinExistence type="predicted"/>
<sequence length="77" mass="8479">MKSTTPVSKIKTEFSLQNATSFGGIKVFLAYLEKIKLAEAMHGRVQHSPSSRLPKCFVVPSLLLGADPQLPENPIRQ</sequence>
<comment type="caution">
    <text evidence="1">The sequence shown here is derived from an EMBL/GenBank/DDBJ whole genome shotgun (WGS) entry which is preliminary data.</text>
</comment>
<accession>A0A848D5S9</accession>
<protein>
    <submittedName>
        <fullName evidence="1">Uncharacterized protein</fullName>
    </submittedName>
</protein>
<gene>
    <name evidence="1" type="ORF">HF838_23025</name>
</gene>